<dbReference type="HAMAP" id="MF_01981">
    <property type="entry name" value="Phosphofructokinase_II_X"/>
    <property type="match status" value="1"/>
</dbReference>
<comment type="similarity">
    <text evidence="12">Belongs to the phosphofructokinase type A (PFKA) family. PPi-dependent PFK group II subfamily. Atypical ATP-dependent clade 'X' sub-subfamily.</text>
</comment>
<keyword evidence="9 12" id="KW-0324">Glycolysis</keyword>
<evidence type="ECO:0000259" key="13">
    <source>
        <dbReference type="Pfam" id="PF00365"/>
    </source>
</evidence>
<dbReference type="InterPro" id="IPR000023">
    <property type="entry name" value="Phosphofructokinase_dom"/>
</dbReference>
<dbReference type="PANTHER" id="PTHR45770">
    <property type="entry name" value="ATP-DEPENDENT 6-PHOSPHOFRUCTOKINASE 1"/>
    <property type="match status" value="1"/>
</dbReference>
<dbReference type="PRINTS" id="PR00476">
    <property type="entry name" value="PHFRCTKINASE"/>
</dbReference>
<dbReference type="AlphaFoldDB" id="A0A5C1QC68"/>
<evidence type="ECO:0000256" key="11">
    <source>
        <dbReference type="ARBA" id="ARBA00048072"/>
    </source>
</evidence>
<dbReference type="GO" id="GO:0006002">
    <property type="term" value="P:fructose 6-phosphate metabolic process"/>
    <property type="evidence" value="ECO:0007669"/>
    <property type="project" value="InterPro"/>
</dbReference>
<organism evidence="14 15">
    <name type="scientific">Thiospirochaeta perfilievii</name>
    <dbReference type="NCBI Taxonomy" id="252967"/>
    <lineage>
        <taxon>Bacteria</taxon>
        <taxon>Pseudomonadati</taxon>
        <taxon>Spirochaetota</taxon>
        <taxon>Spirochaetia</taxon>
        <taxon>Spirochaetales</taxon>
        <taxon>Spirochaetaceae</taxon>
        <taxon>Thiospirochaeta</taxon>
    </lineage>
</organism>
<dbReference type="UniPathway" id="UPA00109">
    <property type="reaction ID" value="UER00182"/>
</dbReference>
<feature type="site" description="Important for substrate specificity; cannot use PPi as phosphoryl donor" evidence="12">
    <location>
        <position position="181"/>
    </location>
</feature>
<feature type="binding site" evidence="12">
    <location>
        <position position="309"/>
    </location>
    <ligand>
        <name>substrate</name>
    </ligand>
</feature>
<dbReference type="SUPFAM" id="SSF53784">
    <property type="entry name" value="Phosphofructokinase"/>
    <property type="match status" value="1"/>
</dbReference>
<dbReference type="InterPro" id="IPR050929">
    <property type="entry name" value="PFKA"/>
</dbReference>
<evidence type="ECO:0000256" key="5">
    <source>
        <dbReference type="ARBA" id="ARBA00022741"/>
    </source>
</evidence>
<gene>
    <name evidence="12" type="primary">pfkA</name>
    <name evidence="14" type="ORF">EW093_05970</name>
</gene>
<keyword evidence="5 12" id="KW-0547">Nucleotide-binding</keyword>
<evidence type="ECO:0000256" key="3">
    <source>
        <dbReference type="ARBA" id="ARBA00022679"/>
    </source>
</evidence>
<comment type="pathway">
    <text evidence="12">Carbohydrate degradation; glycolysis; D-glyceraldehyde 3-phosphate and glycerone phosphate from D-glucose: step 3/4.</text>
</comment>
<dbReference type="InterPro" id="IPR022953">
    <property type="entry name" value="ATP_PFK"/>
</dbReference>
<comment type="catalytic activity">
    <reaction evidence="11">
        <text>beta-D-fructose 6-phosphate + diphosphate = beta-D-fructose 1,6-bisphosphate + phosphate + H(+)</text>
        <dbReference type="Rhea" id="RHEA:13613"/>
        <dbReference type="ChEBI" id="CHEBI:15378"/>
        <dbReference type="ChEBI" id="CHEBI:32966"/>
        <dbReference type="ChEBI" id="CHEBI:33019"/>
        <dbReference type="ChEBI" id="CHEBI:43474"/>
        <dbReference type="ChEBI" id="CHEBI:57634"/>
        <dbReference type="EC" id="2.7.1.90"/>
    </reaction>
</comment>
<feature type="binding site" evidence="12">
    <location>
        <begin position="361"/>
        <end position="364"/>
    </location>
    <ligand>
        <name>substrate</name>
    </ligand>
</feature>
<dbReference type="GO" id="GO:0046872">
    <property type="term" value="F:metal ion binding"/>
    <property type="evidence" value="ECO:0007669"/>
    <property type="project" value="UniProtKB-KW"/>
</dbReference>
<evidence type="ECO:0000313" key="15">
    <source>
        <dbReference type="Proteomes" id="UP000323824"/>
    </source>
</evidence>
<reference evidence="14 15" key="1">
    <citation type="submission" date="2019-02" db="EMBL/GenBank/DDBJ databases">
        <authorList>
            <person name="Fomenkov A."/>
            <person name="Dubinina G."/>
            <person name="Grabovich M."/>
            <person name="Vincze T."/>
            <person name="Roberts R.J."/>
        </authorList>
    </citation>
    <scope>NUCLEOTIDE SEQUENCE [LARGE SCALE GENOMIC DNA]</scope>
    <source>
        <strain evidence="14 15">P</strain>
    </source>
</reference>
<evidence type="ECO:0000256" key="12">
    <source>
        <dbReference type="HAMAP-Rule" id="MF_01981"/>
    </source>
</evidence>
<comment type="catalytic activity">
    <reaction evidence="10 12">
        <text>beta-D-fructose 6-phosphate + ATP = beta-D-fructose 1,6-bisphosphate + ADP + H(+)</text>
        <dbReference type="Rhea" id="RHEA:16109"/>
        <dbReference type="ChEBI" id="CHEBI:15378"/>
        <dbReference type="ChEBI" id="CHEBI:30616"/>
        <dbReference type="ChEBI" id="CHEBI:32966"/>
        <dbReference type="ChEBI" id="CHEBI:57634"/>
        <dbReference type="ChEBI" id="CHEBI:456216"/>
        <dbReference type="EC" id="2.7.1.11"/>
    </reaction>
</comment>
<feature type="binding site" evidence="12">
    <location>
        <begin position="154"/>
        <end position="155"/>
    </location>
    <ligand>
        <name>ATP</name>
        <dbReference type="ChEBI" id="CHEBI:30616"/>
    </ligand>
</feature>
<dbReference type="NCBIfam" id="NF005301">
    <property type="entry name" value="PRK06830.1"/>
    <property type="match status" value="1"/>
</dbReference>
<keyword evidence="7 12" id="KW-0067">ATP-binding</keyword>
<proteinExistence type="inferred from homology"/>
<dbReference type="FunFam" id="3.40.50.450:FF:000002">
    <property type="entry name" value="ATP-dependent 6-phosphofructokinase"/>
    <property type="match status" value="1"/>
</dbReference>
<dbReference type="PIRSF" id="PIRSF000534">
    <property type="entry name" value="PPi_PFK_TP0108"/>
    <property type="match status" value="1"/>
</dbReference>
<dbReference type="GO" id="GO:0003872">
    <property type="term" value="F:6-phosphofructokinase activity"/>
    <property type="evidence" value="ECO:0007669"/>
    <property type="project" value="UniProtKB-UniRule"/>
</dbReference>
<keyword evidence="15" id="KW-1185">Reference proteome</keyword>
<keyword evidence="6 12" id="KW-0418">Kinase</keyword>
<evidence type="ECO:0000256" key="10">
    <source>
        <dbReference type="ARBA" id="ARBA00048070"/>
    </source>
</evidence>
<comment type="subcellular location">
    <subcellularLocation>
        <location evidence="12">Cytoplasm</location>
    </subcellularLocation>
</comment>
<dbReference type="GO" id="GO:0005737">
    <property type="term" value="C:cytoplasm"/>
    <property type="evidence" value="ECO:0007669"/>
    <property type="project" value="UniProtKB-SubCell"/>
</dbReference>
<sequence length="441" mass="48230">MEELDFTVETLGECKIESPIPLKNNMDEAHASFVNDNERVLYDIIYHEGSKNNRDDYVEGNLMEKAGARRHIYFQPNHVHAGIITCGGLCPGLNDVIRAIVRSLWYEYGVRRITGIRYGYQGLDPNNNLPFKELNPTNVDDIHTKGGTILGSSRGGPSIETRVDTIERMNLNMLFVIGGDGTQHGALYIADEIKRRGLKISVVGVPKTIDNDISFIQKSFGVETAVAEAVNAVYSAHTEAKGAIDGIGLVKVMGRESGFIAAHTALASNDANFVLVPEVKFELDGPNGLLEALDKRLERSFHAVILVAEGAGQDLLEASNAKDESGNKKLADIGVFLAQKIVEHRKKKGLPANLKYIDPSYMIRAAAATPNDSLYCARLGTNAVHAAMAGKTKVLISMWNYHLVHVPIGTAISKRKVVDPKGPIWKDVLSTTRMPLSMTNN</sequence>
<keyword evidence="4 12" id="KW-0479">Metal-binding</keyword>
<feature type="binding site" evidence="12">
    <location>
        <begin position="253"/>
        <end position="255"/>
    </location>
    <ligand>
        <name>substrate</name>
    </ligand>
</feature>
<comment type="cofactor">
    <cofactor evidence="1 12">
        <name>Mg(2+)</name>
        <dbReference type="ChEBI" id="CHEBI:18420"/>
    </cofactor>
</comment>
<dbReference type="Proteomes" id="UP000323824">
    <property type="component" value="Chromosome"/>
</dbReference>
<keyword evidence="3 12" id="KW-0808">Transferase</keyword>
<dbReference type="GO" id="GO:0005524">
    <property type="term" value="F:ATP binding"/>
    <property type="evidence" value="ECO:0007669"/>
    <property type="project" value="UniProtKB-KW"/>
</dbReference>
<dbReference type="Gene3D" id="3.40.50.450">
    <property type="match status" value="1"/>
</dbReference>
<evidence type="ECO:0000256" key="1">
    <source>
        <dbReference type="ARBA" id="ARBA00001946"/>
    </source>
</evidence>
<keyword evidence="8 12" id="KW-0460">Magnesium</keyword>
<dbReference type="RefSeq" id="WP_149567512.1">
    <property type="nucleotide sequence ID" value="NZ_CP035807.1"/>
</dbReference>
<dbReference type="InterPro" id="IPR035966">
    <property type="entry name" value="PKF_sf"/>
</dbReference>
<feature type="domain" description="Phosphofructokinase" evidence="13">
    <location>
        <begin position="81"/>
        <end position="386"/>
    </location>
</feature>
<feature type="binding site" evidence="12">
    <location>
        <position position="180"/>
    </location>
    <ligand>
        <name>Mg(2+)</name>
        <dbReference type="ChEBI" id="CHEBI:18420"/>
        <note>catalytic</note>
    </ligand>
</feature>
<evidence type="ECO:0000256" key="4">
    <source>
        <dbReference type="ARBA" id="ARBA00022723"/>
    </source>
</evidence>
<reference evidence="14 15" key="2">
    <citation type="submission" date="2019-09" db="EMBL/GenBank/DDBJ databases">
        <title>Complete Genome Sequence and Methylome Analysis of free living Spirochaetas.</title>
        <authorList>
            <person name="Leshcheva N."/>
            <person name="Mikheeva N."/>
        </authorList>
    </citation>
    <scope>NUCLEOTIDE SEQUENCE [LARGE SCALE GENOMIC DNA]</scope>
    <source>
        <strain evidence="14 15">P</strain>
    </source>
</reference>
<evidence type="ECO:0000256" key="6">
    <source>
        <dbReference type="ARBA" id="ARBA00022777"/>
    </source>
</evidence>
<accession>A0A5C1QC68</accession>
<evidence type="ECO:0000313" key="14">
    <source>
        <dbReference type="EMBL" id="QEN04264.1"/>
    </source>
</evidence>
<evidence type="ECO:0000256" key="8">
    <source>
        <dbReference type="ARBA" id="ARBA00022842"/>
    </source>
</evidence>
<dbReference type="GO" id="GO:0047334">
    <property type="term" value="F:diphosphate-fructose-6-phosphate 1-phosphotransferase activity"/>
    <property type="evidence" value="ECO:0007669"/>
    <property type="project" value="UniProtKB-EC"/>
</dbReference>
<protein>
    <recommendedName>
        <fullName evidence="12">ATP-dependent 6-phosphofructokinase</fullName>
        <shortName evidence="12">ATP-PFK</shortName>
        <shortName evidence="12">Phosphofructokinase</shortName>
        <ecNumber evidence="12">2.7.1.11</ecNumber>
    </recommendedName>
    <alternativeName>
        <fullName evidence="12">Phosphohexokinase</fullName>
    </alternativeName>
</protein>
<feature type="binding site" evidence="12">
    <location>
        <position position="88"/>
    </location>
    <ligand>
        <name>ATP</name>
        <dbReference type="ChEBI" id="CHEBI:30616"/>
    </ligand>
</feature>
<dbReference type="KEGG" id="sper:EW093_05970"/>
<evidence type="ECO:0000256" key="7">
    <source>
        <dbReference type="ARBA" id="ARBA00022840"/>
    </source>
</evidence>
<evidence type="ECO:0000256" key="9">
    <source>
        <dbReference type="ARBA" id="ARBA00023152"/>
    </source>
</evidence>
<comment type="subunit">
    <text evidence="12">Homodimer.</text>
</comment>
<comment type="function">
    <text evidence="2">Catalyzes the phosphorylation of D-fructose 6-phosphate, the first committing step of glycolysis. Uses inorganic phosphate (PPi) as phosphoryl donor instead of ATP like common ATP-dependent phosphofructokinases (ATP-PFKs), which renders the reaction reversible, and can thus function both in glycolysis and gluconeogenesis. Consistently, PPi-PFK can replace the enzymes of both the forward (ATP-PFK) and reverse (fructose-bisphosphatase (FBPase)) reactions.</text>
</comment>
<comment type="function">
    <text evidence="12">Catalyzes the phosphorylation of D-fructose 6-phosphate to fructose 1,6-bisphosphate by ATP, the first committing step of glycolysis.</text>
</comment>
<feature type="active site" description="Proton acceptor" evidence="12">
    <location>
        <position position="210"/>
    </location>
</feature>
<dbReference type="EC" id="2.7.1.11" evidence="12"/>
<evidence type="ECO:0000256" key="2">
    <source>
        <dbReference type="ARBA" id="ARBA00003138"/>
    </source>
</evidence>
<feature type="binding site" evidence="12">
    <location>
        <begin position="208"/>
        <end position="210"/>
    </location>
    <ligand>
        <name>substrate</name>
    </ligand>
</feature>
<feature type="binding site" evidence="12">
    <location>
        <begin position="179"/>
        <end position="182"/>
    </location>
    <ligand>
        <name>ATP</name>
        <dbReference type="ChEBI" id="CHEBI:30616"/>
    </ligand>
</feature>
<dbReference type="InterPro" id="IPR012004">
    <property type="entry name" value="PyroP-dep_PFK_TP0108"/>
</dbReference>
<dbReference type="EMBL" id="CP035807">
    <property type="protein sequence ID" value="QEN04264.1"/>
    <property type="molecule type" value="Genomic_DNA"/>
</dbReference>
<name>A0A5C1QC68_9SPIO</name>
<keyword evidence="12" id="KW-0963">Cytoplasm</keyword>
<dbReference type="Pfam" id="PF00365">
    <property type="entry name" value="PFK"/>
    <property type="match status" value="1"/>
</dbReference>
<dbReference type="OrthoDB" id="9802503at2"/>